<evidence type="ECO:0000313" key="1">
    <source>
        <dbReference type="EMBL" id="GFH60752.1"/>
    </source>
</evidence>
<dbReference type="InterPro" id="IPR050484">
    <property type="entry name" value="Transf_Hexapept/Carb_Anhydrase"/>
</dbReference>
<dbReference type="PANTHER" id="PTHR13061:SF29">
    <property type="entry name" value="GAMMA CARBONIC ANHYDRASE-LIKE 1, MITOCHONDRIAL-RELATED"/>
    <property type="match status" value="1"/>
</dbReference>
<dbReference type="PANTHER" id="PTHR13061">
    <property type="entry name" value="DYNACTIN SUBUNIT P25"/>
    <property type="match status" value="1"/>
</dbReference>
<dbReference type="InterPro" id="IPR047324">
    <property type="entry name" value="LbH_gamma_CA-like"/>
</dbReference>
<comment type="caution">
    <text evidence="1">The sequence shown here is derived from an EMBL/GenBank/DDBJ whole genome shotgun (WGS) entry which is preliminary data.</text>
</comment>
<dbReference type="InterPro" id="IPR011004">
    <property type="entry name" value="Trimer_LpxA-like_sf"/>
</dbReference>
<keyword evidence="2" id="KW-1185">Reference proteome</keyword>
<dbReference type="SUPFAM" id="SSF51161">
    <property type="entry name" value="Trimeric LpxA-like enzymes"/>
    <property type="match status" value="1"/>
</dbReference>
<dbReference type="Proteomes" id="UP001054902">
    <property type="component" value="Unassembled WGS sequence"/>
</dbReference>
<protein>
    <submittedName>
        <fullName evidence="1">Gamma carbonic anhydras-like protein</fullName>
    </submittedName>
</protein>
<sequence>MPGPTVFARIRHTVGRAIRETAQALDRVAIRAETQATTSQKIGDPKYKFQDHLSRHRTKMPLLKRGTPVVSDEIAYLAPCASLIGTVHVGKGSSIFYGAVLRADDCNMGCGRSAEELEEFKNKDKEKRFIEDRDTDDTAGGGGIFIGEGTNIQDGCVITSKKEHTKIGNGVTVGHLAQIHSATVEDNCLIGMGAILRPGSKVESLSFVAAGAVIGENEVVKSGELWIGNPARKLRDLSDKEKNHLYYQASEYVKLATSQNNAMDLGGNLRIQSKSKADGDTK</sequence>
<dbReference type="Gene3D" id="2.160.10.10">
    <property type="entry name" value="Hexapeptide repeat proteins"/>
    <property type="match status" value="1"/>
</dbReference>
<dbReference type="AlphaFoldDB" id="A0AAD3HEB9"/>
<proteinExistence type="predicted"/>
<dbReference type="CDD" id="cd04645">
    <property type="entry name" value="LbH_gamma_CA_like"/>
    <property type="match status" value="1"/>
</dbReference>
<organism evidence="1 2">
    <name type="scientific">Chaetoceros tenuissimus</name>
    <dbReference type="NCBI Taxonomy" id="426638"/>
    <lineage>
        <taxon>Eukaryota</taxon>
        <taxon>Sar</taxon>
        <taxon>Stramenopiles</taxon>
        <taxon>Ochrophyta</taxon>
        <taxon>Bacillariophyta</taxon>
        <taxon>Coscinodiscophyceae</taxon>
        <taxon>Chaetocerotophycidae</taxon>
        <taxon>Chaetocerotales</taxon>
        <taxon>Chaetocerotaceae</taxon>
        <taxon>Chaetoceros</taxon>
    </lineage>
</organism>
<name>A0AAD3HEB9_9STRA</name>
<gene>
    <name evidence="1" type="ORF">CTEN210_17228</name>
</gene>
<accession>A0AAD3HEB9</accession>
<dbReference type="EMBL" id="BLLK01000069">
    <property type="protein sequence ID" value="GFH60752.1"/>
    <property type="molecule type" value="Genomic_DNA"/>
</dbReference>
<evidence type="ECO:0000313" key="2">
    <source>
        <dbReference type="Proteomes" id="UP001054902"/>
    </source>
</evidence>
<reference evidence="1 2" key="1">
    <citation type="journal article" date="2021" name="Sci. Rep.">
        <title>The genome of the diatom Chaetoceros tenuissimus carries an ancient integrated fragment of an extant virus.</title>
        <authorList>
            <person name="Hongo Y."/>
            <person name="Kimura K."/>
            <person name="Takaki Y."/>
            <person name="Yoshida Y."/>
            <person name="Baba S."/>
            <person name="Kobayashi G."/>
            <person name="Nagasaki K."/>
            <person name="Hano T."/>
            <person name="Tomaru Y."/>
        </authorList>
    </citation>
    <scope>NUCLEOTIDE SEQUENCE [LARGE SCALE GENOMIC DNA]</scope>
    <source>
        <strain evidence="1 2">NIES-3715</strain>
    </source>
</reference>